<sequence>MKNLRRHASPPLEWEDDPQLHDVAIRIRMQSTYPLGPMTCDVPLSSAPRKTDRHGLIMGSSKDICSLFDSYLPNHEASTHEITCGMFSTQLRSSSKKNQIKRSSYVTVMPFTNQVVFSSREFRLPEKLEMANLLSDEPMTNSIMPKNTFRFLVRLSPSKQISISLDLTLLCFLVRLSPSKQPLIRWTCASYQATFRNPSFGGLVKMFEAEQRRLFSQFEVQEFCDNLVEGVVKALKDVSLIQKKSTTTRAPIAKPSLFINEKPKDKYENNLEDLKDFSDSLPIFDEYDEELIESLMICEVNCDLPFPEPGFMFDKEQTIAELTFLQPEHPSSLVLFSQDFEEKPFDYPHQGPLLDTRRPLYDGRGPIFDEEDELGTTPTPLTTYIQEHWEKFDLINFLSEMCVKISSQDVKRFGFDKVKMFEAEQRRLFSQFEVQKFCDNLVEGVVKALKDVSKIKKKSTTTRAPIAKPSLFINEKHKDKSENNLEDLKDFSDFLPIFDEYDEELIESLMICEDNCDLPFPEPGSMFDIEQTIAELTFLQPEHPSSLVLFSQDFEEKPLDYPHQGPLLDTRRPLYDGLGPIFDEEDELGPTFDEKAPSMTSINMENHLCFDSGTTPTPLTTYIQVHCEKLDLTNFLSEMCVKISSQDVKRFGFDKVKMFEAEQRRLFSQFEVREFCDNLVEGVVKALKEVSKIQKKSTTTRAPVAKPSLFINEKPKGPLLDTRRPLDDDLGPIFDEEHELGTTFDEKAPSMTSINMENHLCFDLGTTPTPLTTDIQEQYSVFENMFRSFKVFEPDELLDQKRFQHDNGINSGFVLSFDQFLKHSKGFDHFKESLELDLQQPDFCARNSFDSFLFKENSFNLSCYRYALITGNLFASTCALDEFMVKNLLEQKSLRAKTDFCCDSVLKSDLELLYSNSDHVSDDPWISNSRFEIDLVCSKSEKLAPVLNLFFSNCAITCPDTILVYNTYFDRLHDDLKLSWINKISLQEVSGTEAEIVLISLRFGDGKNYLDNVLNSITELLEEESDQTKFICDSYAIYKSSDLQFSRIQTTREVGND</sequence>
<organism evidence="1 2">
    <name type="scientific">Brassica cretica</name>
    <name type="common">Mustard</name>
    <dbReference type="NCBI Taxonomy" id="69181"/>
    <lineage>
        <taxon>Eukaryota</taxon>
        <taxon>Viridiplantae</taxon>
        <taxon>Streptophyta</taxon>
        <taxon>Embryophyta</taxon>
        <taxon>Tracheophyta</taxon>
        <taxon>Spermatophyta</taxon>
        <taxon>Magnoliopsida</taxon>
        <taxon>eudicotyledons</taxon>
        <taxon>Gunneridae</taxon>
        <taxon>Pentapetalae</taxon>
        <taxon>rosids</taxon>
        <taxon>malvids</taxon>
        <taxon>Brassicales</taxon>
        <taxon>Brassicaceae</taxon>
        <taxon>Brassiceae</taxon>
        <taxon>Brassica</taxon>
    </lineage>
</organism>
<reference evidence="1" key="1">
    <citation type="submission" date="2019-12" db="EMBL/GenBank/DDBJ databases">
        <title>Genome sequencing and annotation of Brassica cretica.</title>
        <authorList>
            <person name="Studholme D.J."/>
            <person name="Sarris P."/>
        </authorList>
    </citation>
    <scope>NUCLEOTIDE SEQUENCE</scope>
    <source>
        <strain evidence="1">PFS-109/04</strain>
        <tissue evidence="1">Leaf</tissue>
    </source>
</reference>
<dbReference type="EMBL" id="QGKX02002183">
    <property type="protein sequence ID" value="KAF3487135.1"/>
    <property type="molecule type" value="Genomic_DNA"/>
</dbReference>
<evidence type="ECO:0000313" key="1">
    <source>
        <dbReference type="EMBL" id="KAF3487135.1"/>
    </source>
</evidence>
<name>A0A8S9MT26_BRACR</name>
<gene>
    <name evidence="1" type="ORF">F2Q69_00053347</name>
</gene>
<dbReference type="AlphaFoldDB" id="A0A8S9MT26"/>
<protein>
    <submittedName>
        <fullName evidence="1">Uncharacterized protein</fullName>
    </submittedName>
</protein>
<dbReference type="Proteomes" id="UP000712600">
    <property type="component" value="Unassembled WGS sequence"/>
</dbReference>
<comment type="caution">
    <text evidence="1">The sequence shown here is derived from an EMBL/GenBank/DDBJ whole genome shotgun (WGS) entry which is preliminary data.</text>
</comment>
<evidence type="ECO:0000313" key="2">
    <source>
        <dbReference type="Proteomes" id="UP000712600"/>
    </source>
</evidence>
<proteinExistence type="predicted"/>
<accession>A0A8S9MT26</accession>